<dbReference type="InterPro" id="IPR015424">
    <property type="entry name" value="PyrdxlP-dep_Trfase"/>
</dbReference>
<dbReference type="EMBL" id="KX352252">
    <property type="protein sequence ID" value="ANP21961.1"/>
    <property type="molecule type" value="mRNA"/>
</dbReference>
<dbReference type="AlphaFoldDB" id="A0A1S5RCW6"/>
<dbReference type="Pfam" id="PF00155">
    <property type="entry name" value="Aminotran_1_2"/>
    <property type="match status" value="1"/>
</dbReference>
<sequence>MEDVHPLYARSVSDPSFVDLEAGAPGLHLVPTCALASAMSRVLGPSAGPPSGPPPFCMLYGALRGPLSLREALCEYLNGELARCEGYVRASARELCVTNGCSQALDTLCSRLCRPGDVVLAERVTYFLCQSVFEDHGLRVVPVEVTVDGIDLVDLEAKMAEHHPRMLYLIPVYQNPTGATLPHASRRALVAIARRHACAVVADEVYQLLWFDAARLPPAPMCCYDDCAGDWPGVVSVCTFSKLVCPGLRLGWVQSRREALVEAVGSAGFVVSGGGLNPVVAAAVCEMLRSGDLAEHVRSFRAALAAAAAELSSALVRAFGPDVEIREPEGGFFLWAALRGSAGEALGGDSARVVQALASEGVALKRGDLCVLREGQQTARQAAVSARCARAMRLCLAYCPRERMSEGVDRVHRALAALGSSPAAHSAPLDA</sequence>
<keyword evidence="2" id="KW-0808">Transferase</keyword>
<dbReference type="EC" id="2.6.1.57" evidence="2"/>
<dbReference type="SUPFAM" id="SSF53383">
    <property type="entry name" value="PLP-dependent transferases"/>
    <property type="match status" value="1"/>
</dbReference>
<accession>A0A1S5RCW6</accession>
<organism evidence="2">
    <name type="scientific">Mastigamoeba balamuthi</name>
    <name type="common">Phreatamoeba balamuthi</name>
    <dbReference type="NCBI Taxonomy" id="108607"/>
    <lineage>
        <taxon>Eukaryota</taxon>
        <taxon>Amoebozoa</taxon>
        <taxon>Evosea</taxon>
        <taxon>Archamoebae</taxon>
        <taxon>Mastigamoebida</taxon>
        <taxon>Mastigamoebidae</taxon>
        <taxon>Mastigamoeba</taxon>
    </lineage>
</organism>
<feature type="domain" description="Aminotransferase class I/classII large" evidence="1">
    <location>
        <begin position="58"/>
        <end position="410"/>
    </location>
</feature>
<dbReference type="CDD" id="cd00609">
    <property type="entry name" value="AAT_like"/>
    <property type="match status" value="1"/>
</dbReference>
<reference evidence="2" key="1">
    <citation type="journal article" date="2016" name="Environ. Microbiol.">
        <title>Lateral gene transfer of p-cresol- and indole-producing enzymes from environmental bacteria to Mastigamoeba balamuthi.</title>
        <authorList>
            <person name="Nyvltova E."/>
            <person name="Sut'ak R."/>
            <person name="Zarsky V."/>
            <person name="Harant K."/>
            <person name="Hrdy I."/>
            <person name="Tachezy J."/>
        </authorList>
    </citation>
    <scope>NUCLEOTIDE SEQUENCE</scope>
</reference>
<dbReference type="InterPro" id="IPR015422">
    <property type="entry name" value="PyrdxlP-dep_Trfase_small"/>
</dbReference>
<dbReference type="PANTHER" id="PTHR42858:SF1">
    <property type="entry name" value="LD15494P"/>
    <property type="match status" value="1"/>
</dbReference>
<dbReference type="GO" id="GO:0030170">
    <property type="term" value="F:pyridoxal phosphate binding"/>
    <property type="evidence" value="ECO:0007669"/>
    <property type="project" value="InterPro"/>
</dbReference>
<dbReference type="GO" id="GO:0047536">
    <property type="term" value="F:2-aminoadipate transaminase activity"/>
    <property type="evidence" value="ECO:0007669"/>
    <property type="project" value="TreeGrafter"/>
</dbReference>
<name>A0A1S5RCW6_MASBA</name>
<dbReference type="VEuPathDB" id="AmoebaDB:MBAL_009304"/>
<dbReference type="InterPro" id="IPR004839">
    <property type="entry name" value="Aminotransferase_I/II_large"/>
</dbReference>
<dbReference type="PANTHER" id="PTHR42858">
    <property type="entry name" value="AMINOTRANSFERASE"/>
    <property type="match status" value="1"/>
</dbReference>
<evidence type="ECO:0000259" key="1">
    <source>
        <dbReference type="Pfam" id="PF00155"/>
    </source>
</evidence>
<proteinExistence type="evidence at transcript level"/>
<dbReference type="InterPro" id="IPR015421">
    <property type="entry name" value="PyrdxlP-dep_Trfase_major"/>
</dbReference>
<dbReference type="Gene3D" id="3.40.640.10">
    <property type="entry name" value="Type I PLP-dependent aspartate aminotransferase-like (Major domain)"/>
    <property type="match status" value="1"/>
</dbReference>
<protein>
    <submittedName>
        <fullName evidence="2">Aromatic aminotransferase 2</fullName>
        <ecNumber evidence="2">2.6.1.57</ecNumber>
    </submittedName>
</protein>
<evidence type="ECO:0000313" key="2">
    <source>
        <dbReference type="EMBL" id="ANP21961.1"/>
    </source>
</evidence>
<dbReference type="Gene3D" id="3.90.1150.10">
    <property type="entry name" value="Aspartate Aminotransferase, domain 1"/>
    <property type="match status" value="1"/>
</dbReference>
<keyword evidence="2" id="KW-0032">Aminotransferase</keyword>